<feature type="compositionally biased region" description="Low complexity" evidence="3">
    <location>
        <begin position="226"/>
        <end position="242"/>
    </location>
</feature>
<comment type="caution">
    <text evidence="5">The sequence shown here is derived from an EMBL/GenBank/DDBJ whole genome shotgun (WGS) entry which is preliminary data.</text>
</comment>
<feature type="compositionally biased region" description="Low complexity" evidence="3">
    <location>
        <begin position="456"/>
        <end position="483"/>
    </location>
</feature>
<feature type="compositionally biased region" description="Polar residues" evidence="3">
    <location>
        <begin position="1"/>
        <end position="15"/>
    </location>
</feature>
<feature type="region of interest" description="Disordered" evidence="3">
    <location>
        <begin position="524"/>
        <end position="603"/>
    </location>
</feature>
<feature type="compositionally biased region" description="Basic and acidic residues" evidence="3">
    <location>
        <begin position="56"/>
        <end position="73"/>
    </location>
</feature>
<dbReference type="OrthoDB" id="19092at2759"/>
<evidence type="ECO:0000256" key="1">
    <source>
        <dbReference type="ARBA" id="ARBA00022443"/>
    </source>
</evidence>
<dbReference type="EMBL" id="JADNRY010000139">
    <property type="protein sequence ID" value="KAF9063769.1"/>
    <property type="molecule type" value="Genomic_DNA"/>
</dbReference>
<feature type="compositionally biased region" description="Polar residues" evidence="3">
    <location>
        <begin position="549"/>
        <end position="559"/>
    </location>
</feature>
<gene>
    <name evidence="5" type="ORF">BDP27DRAFT_1334654</name>
</gene>
<accession>A0A9P5U2S3</accession>
<dbReference type="Proteomes" id="UP000772434">
    <property type="component" value="Unassembled WGS sequence"/>
</dbReference>
<feature type="compositionally biased region" description="Polar residues" evidence="3">
    <location>
        <begin position="25"/>
        <end position="37"/>
    </location>
</feature>
<evidence type="ECO:0000313" key="6">
    <source>
        <dbReference type="Proteomes" id="UP000772434"/>
    </source>
</evidence>
<proteinExistence type="predicted"/>
<evidence type="ECO:0000313" key="5">
    <source>
        <dbReference type="EMBL" id="KAF9063769.1"/>
    </source>
</evidence>
<dbReference type="Gene3D" id="2.30.30.40">
    <property type="entry name" value="SH3 Domains"/>
    <property type="match status" value="1"/>
</dbReference>
<protein>
    <recommendedName>
        <fullName evidence="4">SH3 domain-containing protein</fullName>
    </recommendedName>
</protein>
<feature type="domain" description="SH3" evidence="4">
    <location>
        <begin position="681"/>
        <end position="765"/>
    </location>
</feature>
<feature type="compositionally biased region" description="Low complexity" evidence="3">
    <location>
        <begin position="524"/>
        <end position="543"/>
    </location>
</feature>
<dbReference type="InterPro" id="IPR001452">
    <property type="entry name" value="SH3_domain"/>
</dbReference>
<dbReference type="SUPFAM" id="SSF50044">
    <property type="entry name" value="SH3-domain"/>
    <property type="match status" value="1"/>
</dbReference>
<keyword evidence="1 2" id="KW-0728">SH3 domain</keyword>
<feature type="compositionally biased region" description="Low complexity" evidence="3">
    <location>
        <begin position="74"/>
        <end position="89"/>
    </location>
</feature>
<dbReference type="InterPro" id="IPR036028">
    <property type="entry name" value="SH3-like_dom_sf"/>
</dbReference>
<evidence type="ECO:0000256" key="3">
    <source>
        <dbReference type="SAM" id="MobiDB-lite"/>
    </source>
</evidence>
<name>A0A9P5U2S3_9AGAR</name>
<feature type="compositionally biased region" description="Pro residues" evidence="3">
    <location>
        <begin position="164"/>
        <end position="184"/>
    </location>
</feature>
<feature type="compositionally biased region" description="Basic and acidic residues" evidence="3">
    <location>
        <begin position="425"/>
        <end position="454"/>
    </location>
</feature>
<organism evidence="5 6">
    <name type="scientific">Rhodocollybia butyracea</name>
    <dbReference type="NCBI Taxonomy" id="206335"/>
    <lineage>
        <taxon>Eukaryota</taxon>
        <taxon>Fungi</taxon>
        <taxon>Dikarya</taxon>
        <taxon>Basidiomycota</taxon>
        <taxon>Agaricomycotina</taxon>
        <taxon>Agaricomycetes</taxon>
        <taxon>Agaricomycetidae</taxon>
        <taxon>Agaricales</taxon>
        <taxon>Marasmiineae</taxon>
        <taxon>Omphalotaceae</taxon>
        <taxon>Rhodocollybia</taxon>
    </lineage>
</organism>
<keyword evidence="6" id="KW-1185">Reference proteome</keyword>
<evidence type="ECO:0000259" key="4">
    <source>
        <dbReference type="PROSITE" id="PS50002"/>
    </source>
</evidence>
<feature type="region of interest" description="Disordered" evidence="3">
    <location>
        <begin position="147"/>
        <end position="195"/>
    </location>
</feature>
<reference evidence="5" key="1">
    <citation type="submission" date="2020-11" db="EMBL/GenBank/DDBJ databases">
        <authorList>
            <consortium name="DOE Joint Genome Institute"/>
            <person name="Ahrendt S."/>
            <person name="Riley R."/>
            <person name="Andreopoulos W."/>
            <person name="Labutti K."/>
            <person name="Pangilinan J."/>
            <person name="Ruiz-Duenas F.J."/>
            <person name="Barrasa J.M."/>
            <person name="Sanchez-Garcia M."/>
            <person name="Camarero S."/>
            <person name="Miyauchi S."/>
            <person name="Serrano A."/>
            <person name="Linde D."/>
            <person name="Babiker R."/>
            <person name="Drula E."/>
            <person name="Ayuso-Fernandez I."/>
            <person name="Pacheco R."/>
            <person name="Padilla G."/>
            <person name="Ferreira P."/>
            <person name="Barriuso J."/>
            <person name="Kellner H."/>
            <person name="Castanera R."/>
            <person name="Alfaro M."/>
            <person name="Ramirez L."/>
            <person name="Pisabarro A.G."/>
            <person name="Kuo A."/>
            <person name="Tritt A."/>
            <person name="Lipzen A."/>
            <person name="He G."/>
            <person name="Yan M."/>
            <person name="Ng V."/>
            <person name="Cullen D."/>
            <person name="Martin F."/>
            <person name="Rosso M.-N."/>
            <person name="Henrissat B."/>
            <person name="Hibbett D."/>
            <person name="Martinez A.T."/>
            <person name="Grigoriev I.V."/>
        </authorList>
    </citation>
    <scope>NUCLEOTIDE SEQUENCE</scope>
    <source>
        <strain evidence="5">AH 40177</strain>
    </source>
</reference>
<dbReference type="AlphaFoldDB" id="A0A9P5U2S3"/>
<feature type="region of interest" description="Disordered" evidence="3">
    <location>
        <begin position="209"/>
        <end position="242"/>
    </location>
</feature>
<feature type="region of interest" description="Disordered" evidence="3">
    <location>
        <begin position="1"/>
        <end position="105"/>
    </location>
</feature>
<sequence>MTIGDTSQSQASTTLHKIPSPIPDQANSTLTLSLTNNPPVPGFPSPSSSFVPPPPEIKEKRRDEKKKQREDPTNGRLANGGTTNLNTNTDMDNSLITPTTPTPDNLHRQRIIELPTDLPMDDVSNLTASSSAAKAFGAAASATENGCTPLIPATQPLPLSSIPPRTPSNPPTPSSPGFYFPPPTYSKRPNRDSAMSDFSVASTNSVASANSASSLKSTRPAPPSPALSRRTSGVGSGTITTSPVSAKKVFSGTWLKPESVFLSCLPSRFIDYGCSRAAPLPLSPVPSSAGLLYSPSQSSAASELKTATTVSVSTAFTRKSTGTSLSTGFVRTRKPVKVRDFGYVSVGAHAFVPSFQHGGNWSADPQFLGLGADGKGLHVPTPNRVKVVNKALMTSTYSTSSAITNSLNAAYAGWKTLYKGERKERKAAEKAAKRREKEMKDFNAKAKRERERARHSMNSVGSVGSTSSSHSNASSVSSTSSRSDVSEADEREDEDEDDDGMSGWAGFKFGLARLSWGFGHHTATSSTATSNGAPAGPSSTSSSDPVLISHSTSNASDLSSDAFPSRSELERNFAMGFDDGTAPSSESGDSESNNSTDTEGEQYHDAAESHVHYLRNANLDLDLDGHLDSPSPLDYDHRYHYYEDDEYGVPHSAYPSASPYPVGYKPGRRRGDDSFGEEEPLHPGLYRAMYPFEPEGPSEMRLIEGDIIRVIGRGGAGGDGGGGGWAVVVDKYASESGAGSSSTADTGATTKYALVPESYLELVQLDDLAQVAEGEGHEEDEEEEKNKI</sequence>
<feature type="region of interest" description="Disordered" evidence="3">
    <location>
        <begin position="425"/>
        <end position="502"/>
    </location>
</feature>
<feature type="compositionally biased region" description="Polar residues" evidence="3">
    <location>
        <begin position="90"/>
        <end position="103"/>
    </location>
</feature>
<feature type="compositionally biased region" description="Low complexity" evidence="3">
    <location>
        <begin position="584"/>
        <end position="597"/>
    </location>
</feature>
<feature type="compositionally biased region" description="Acidic residues" evidence="3">
    <location>
        <begin position="486"/>
        <end position="500"/>
    </location>
</feature>
<evidence type="ECO:0000256" key="2">
    <source>
        <dbReference type="PROSITE-ProRule" id="PRU00192"/>
    </source>
</evidence>
<dbReference type="SMART" id="SM00326">
    <property type="entry name" value="SH3"/>
    <property type="match status" value="1"/>
</dbReference>
<feature type="compositionally biased region" description="Low complexity" evidence="3">
    <location>
        <begin position="209"/>
        <end position="219"/>
    </location>
</feature>
<dbReference type="PROSITE" id="PS50002">
    <property type="entry name" value="SH3"/>
    <property type="match status" value="1"/>
</dbReference>